<evidence type="ECO:0000313" key="1">
    <source>
        <dbReference type="EMBL" id="KAF3454210.1"/>
    </source>
</evidence>
<protein>
    <submittedName>
        <fullName evidence="1">Uncharacterized protein</fullName>
    </submittedName>
</protein>
<evidence type="ECO:0000313" key="2">
    <source>
        <dbReference type="Proteomes" id="UP000796880"/>
    </source>
</evidence>
<name>A0A8K0HKQ3_9ROSA</name>
<reference evidence="1" key="1">
    <citation type="submission" date="2020-03" db="EMBL/GenBank/DDBJ databases">
        <title>A high-quality chromosome-level genome assembly of a woody plant with both climbing and erect habits, Rhamnella rubrinervis.</title>
        <authorList>
            <person name="Lu Z."/>
            <person name="Yang Y."/>
            <person name="Zhu X."/>
            <person name="Sun Y."/>
        </authorList>
    </citation>
    <scope>NUCLEOTIDE SEQUENCE</scope>
    <source>
        <strain evidence="1">BYM</strain>
        <tissue evidence="1">Leaf</tissue>
    </source>
</reference>
<sequence>MDLNDSFKLVTRSLLPARSKQKQDICKAFSSFSTTEQEYLHQLFIQVTNFLMNPKSVIASFGGLQKTPFDGLL</sequence>
<keyword evidence="2" id="KW-1185">Reference proteome</keyword>
<proteinExistence type="predicted"/>
<organism evidence="1 2">
    <name type="scientific">Rhamnella rubrinervis</name>
    <dbReference type="NCBI Taxonomy" id="2594499"/>
    <lineage>
        <taxon>Eukaryota</taxon>
        <taxon>Viridiplantae</taxon>
        <taxon>Streptophyta</taxon>
        <taxon>Embryophyta</taxon>
        <taxon>Tracheophyta</taxon>
        <taxon>Spermatophyta</taxon>
        <taxon>Magnoliopsida</taxon>
        <taxon>eudicotyledons</taxon>
        <taxon>Gunneridae</taxon>
        <taxon>Pentapetalae</taxon>
        <taxon>rosids</taxon>
        <taxon>fabids</taxon>
        <taxon>Rosales</taxon>
        <taxon>Rhamnaceae</taxon>
        <taxon>rhamnoid group</taxon>
        <taxon>Rhamneae</taxon>
        <taxon>Rhamnella</taxon>
    </lineage>
</organism>
<dbReference type="Proteomes" id="UP000796880">
    <property type="component" value="Unassembled WGS sequence"/>
</dbReference>
<dbReference type="AlphaFoldDB" id="A0A8K0HKQ3"/>
<accession>A0A8K0HKQ3</accession>
<comment type="caution">
    <text evidence="1">The sequence shown here is derived from an EMBL/GenBank/DDBJ whole genome shotgun (WGS) entry which is preliminary data.</text>
</comment>
<dbReference type="OrthoDB" id="506494at2759"/>
<gene>
    <name evidence="1" type="ORF">FNV43_RR04657</name>
</gene>
<dbReference type="EMBL" id="VOIH02000002">
    <property type="protein sequence ID" value="KAF3454210.1"/>
    <property type="molecule type" value="Genomic_DNA"/>
</dbReference>